<dbReference type="Proteomes" id="UP000651728">
    <property type="component" value="Unassembled WGS sequence"/>
</dbReference>
<sequence length="406" mass="44875">MTDIPPWAVRLREERRERCWSSKDMVRRLVEAADEHVKAHLPARESLLRMLRMWESGRRRPRDPYPLLLARALGIDEKELFGDDVHSGAADGDDELEALELARRAAASDIGGATLEQLESAVDDLAITYCGTPPRELLMRVRRHLAYVSQLMDGKKTLAEHRRLLMAGGWLSLLAATCLIDLRRFPAAAARLRTAAQFAKDTEHREIAAWCLETEAWQALTTGDYRRALDLSQAAQRVAPRSGSAYIQATAQEGRAWARLGAAKETHAALSRVAQLVEPLPVPDRPEHHYRYDPAKSDAFTATTLSWLGDPAAEPYARGVLARLQSTSDGPPRPRRAASARLDLALALLAADQPEEAGHATLTAITSGLLVPSNYWRAAEVISAVEARHMPDAAELREAYQALCTP</sequence>
<evidence type="ECO:0000313" key="2">
    <source>
        <dbReference type="EMBL" id="GIH29876.1"/>
    </source>
</evidence>
<keyword evidence="3" id="KW-1185">Reference proteome</keyword>
<accession>A0ABQ4F4Z9</accession>
<feature type="domain" description="HTH cro/C1-type" evidence="1">
    <location>
        <begin position="50"/>
        <end position="80"/>
    </location>
</feature>
<evidence type="ECO:0000259" key="1">
    <source>
        <dbReference type="PROSITE" id="PS50943"/>
    </source>
</evidence>
<name>A0ABQ4F4Z9_9ACTN</name>
<reference evidence="2 3" key="1">
    <citation type="submission" date="2021-01" db="EMBL/GenBank/DDBJ databases">
        <title>Whole genome shotgun sequence of Microbispora amethystogenes NBRC 101907.</title>
        <authorList>
            <person name="Komaki H."/>
            <person name="Tamura T."/>
        </authorList>
    </citation>
    <scope>NUCLEOTIDE SEQUENCE [LARGE SCALE GENOMIC DNA]</scope>
    <source>
        <strain evidence="2 3">NBRC 101907</strain>
    </source>
</reference>
<gene>
    <name evidence="2" type="ORF">Mam01_00400</name>
</gene>
<dbReference type="SUPFAM" id="SSF48452">
    <property type="entry name" value="TPR-like"/>
    <property type="match status" value="1"/>
</dbReference>
<dbReference type="PROSITE" id="PS50943">
    <property type="entry name" value="HTH_CROC1"/>
    <property type="match status" value="1"/>
</dbReference>
<protein>
    <recommendedName>
        <fullName evidence="1">HTH cro/C1-type domain-containing protein</fullName>
    </recommendedName>
</protein>
<dbReference type="InterPro" id="IPR011990">
    <property type="entry name" value="TPR-like_helical_dom_sf"/>
</dbReference>
<proteinExistence type="predicted"/>
<dbReference type="RefSeq" id="WP_204283187.1">
    <property type="nucleotide sequence ID" value="NZ_BAABEJ010000001.1"/>
</dbReference>
<comment type="caution">
    <text evidence="2">The sequence shown here is derived from an EMBL/GenBank/DDBJ whole genome shotgun (WGS) entry which is preliminary data.</text>
</comment>
<dbReference type="InterPro" id="IPR001387">
    <property type="entry name" value="Cro/C1-type_HTH"/>
</dbReference>
<evidence type="ECO:0000313" key="3">
    <source>
        <dbReference type="Proteomes" id="UP000651728"/>
    </source>
</evidence>
<dbReference type="EMBL" id="BOOB01000001">
    <property type="protein sequence ID" value="GIH29876.1"/>
    <property type="molecule type" value="Genomic_DNA"/>
</dbReference>
<organism evidence="2 3">
    <name type="scientific">Microbispora amethystogenes</name>
    <dbReference type="NCBI Taxonomy" id="1427754"/>
    <lineage>
        <taxon>Bacteria</taxon>
        <taxon>Bacillati</taxon>
        <taxon>Actinomycetota</taxon>
        <taxon>Actinomycetes</taxon>
        <taxon>Streptosporangiales</taxon>
        <taxon>Streptosporangiaceae</taxon>
        <taxon>Microbispora</taxon>
    </lineage>
</organism>